<sequence length="85" mass="9949">MTFSDDEVSDVLNIFKQNSESLKPIFVLMNYIKKNEFTDKEIKSIHKLLEKLPGISVEEEKLRFDVNQGADHTLVDRLLLMRSYC</sequence>
<evidence type="ECO:0000313" key="2">
    <source>
        <dbReference type="WBParaSite" id="JU765_v2.g13391.t2"/>
    </source>
</evidence>
<proteinExistence type="predicted"/>
<dbReference type="WBParaSite" id="JU765_v2.g13391.t2">
    <property type="protein sequence ID" value="JU765_v2.g13391.t2"/>
    <property type="gene ID" value="JU765_v2.g13391"/>
</dbReference>
<reference evidence="2" key="1">
    <citation type="submission" date="2022-11" db="UniProtKB">
        <authorList>
            <consortium name="WormBaseParasite"/>
        </authorList>
    </citation>
    <scope>IDENTIFICATION</scope>
</reference>
<dbReference type="Proteomes" id="UP000887576">
    <property type="component" value="Unplaced"/>
</dbReference>
<name>A0AC34Q6E6_9BILA</name>
<protein>
    <submittedName>
        <fullName evidence="2">Uncharacterized protein</fullName>
    </submittedName>
</protein>
<evidence type="ECO:0000313" key="1">
    <source>
        <dbReference type="Proteomes" id="UP000887576"/>
    </source>
</evidence>
<accession>A0AC34Q6E6</accession>
<organism evidence="1 2">
    <name type="scientific">Panagrolaimus sp. JU765</name>
    <dbReference type="NCBI Taxonomy" id="591449"/>
    <lineage>
        <taxon>Eukaryota</taxon>
        <taxon>Metazoa</taxon>
        <taxon>Ecdysozoa</taxon>
        <taxon>Nematoda</taxon>
        <taxon>Chromadorea</taxon>
        <taxon>Rhabditida</taxon>
        <taxon>Tylenchina</taxon>
        <taxon>Panagrolaimomorpha</taxon>
        <taxon>Panagrolaimoidea</taxon>
        <taxon>Panagrolaimidae</taxon>
        <taxon>Panagrolaimus</taxon>
    </lineage>
</organism>